<feature type="transmembrane region" description="Helical" evidence="8">
    <location>
        <begin position="234"/>
        <end position="252"/>
    </location>
</feature>
<sequence length="253" mass="25383">MSPLEAVLITLAGVAAGTINTVVGSGTLITFPTLLAFGVPPVTANVSNTVGLVPGSMSGVVGYRRELAGQRSRVLRLGSASLVGGIAGALLLLVLPSAAFDTIVPVLILLGVLLVIFGPRIQRAVAARAESRGGIPDHGVWWVWPAVAAAGVYGGYFGAAQGVLLMAILGIGLADSMQRHTATKNVLALIVNGVAAVVFIAVADIDWAVAGLIALGSVVGGQIGATVGRRLSPALLRAVIAVVGLVALVVLLV</sequence>
<keyword evidence="5 8" id="KW-0812">Transmembrane</keyword>
<dbReference type="AlphaFoldDB" id="A0A1I0ZN87"/>
<evidence type="ECO:0000256" key="6">
    <source>
        <dbReference type="ARBA" id="ARBA00022989"/>
    </source>
</evidence>
<organism evidence="10 11">
    <name type="scientific">Nocardioides alpinus</name>
    <dbReference type="NCBI Taxonomy" id="748909"/>
    <lineage>
        <taxon>Bacteria</taxon>
        <taxon>Bacillati</taxon>
        <taxon>Actinomycetota</taxon>
        <taxon>Actinomycetes</taxon>
        <taxon>Propionibacteriales</taxon>
        <taxon>Nocardioidaceae</taxon>
        <taxon>Nocardioides</taxon>
    </lineage>
</organism>
<feature type="transmembrane region" description="Helical" evidence="8">
    <location>
        <begin position="209"/>
        <end position="227"/>
    </location>
</feature>
<feature type="transmembrane region" description="Helical" evidence="8">
    <location>
        <begin position="102"/>
        <end position="121"/>
    </location>
</feature>
<feature type="transmembrane region" description="Helical" evidence="8">
    <location>
        <begin position="141"/>
        <end position="174"/>
    </location>
</feature>
<dbReference type="InterPro" id="IPR002781">
    <property type="entry name" value="TM_pro_TauE-like"/>
</dbReference>
<dbReference type="PANTHER" id="PTHR30269">
    <property type="entry name" value="TRANSMEMBRANE PROTEIN YFCA"/>
    <property type="match status" value="1"/>
</dbReference>
<evidence type="ECO:0000313" key="12">
    <source>
        <dbReference type="Proteomes" id="UP000233565"/>
    </source>
</evidence>
<gene>
    <name evidence="9" type="ORF">CXG46_08760</name>
    <name evidence="10" type="ORF">SAMN05192575_10677</name>
</gene>
<keyword evidence="12" id="KW-1185">Reference proteome</keyword>
<comment type="subcellular location">
    <subcellularLocation>
        <location evidence="1 8">Cell membrane</location>
        <topology evidence="1 8">Multi-pass membrane protein</topology>
    </subcellularLocation>
</comment>
<feature type="transmembrane region" description="Helical" evidence="8">
    <location>
        <begin position="186"/>
        <end position="203"/>
    </location>
</feature>
<name>A0A1I0ZN87_9ACTN</name>
<dbReference type="OrthoDB" id="3782574at2"/>
<comment type="similarity">
    <text evidence="2 8">Belongs to the 4-toluene sulfonate uptake permease (TSUP) (TC 2.A.102) family.</text>
</comment>
<evidence type="ECO:0000256" key="7">
    <source>
        <dbReference type="ARBA" id="ARBA00023136"/>
    </source>
</evidence>
<reference evidence="9 12" key="2">
    <citation type="submission" date="2017-12" db="EMBL/GenBank/DDBJ databases">
        <title>Pharmacopeia of the Arctic Ocean.</title>
        <authorList>
            <person name="Collins E."/>
            <person name="Ducluzeau A.-L."/>
        </authorList>
    </citation>
    <scope>NUCLEOTIDE SEQUENCE [LARGE SCALE GENOMIC DNA]</scope>
    <source>
        <strain evidence="9 12">DSM 23325</strain>
    </source>
</reference>
<protein>
    <recommendedName>
        <fullName evidence="8">Probable membrane transporter protein</fullName>
    </recommendedName>
</protein>
<dbReference type="EMBL" id="PJBV01000014">
    <property type="protein sequence ID" value="PKH41932.1"/>
    <property type="molecule type" value="Genomic_DNA"/>
</dbReference>
<proteinExistence type="inferred from homology"/>
<evidence type="ECO:0000256" key="3">
    <source>
        <dbReference type="ARBA" id="ARBA00022448"/>
    </source>
</evidence>
<dbReference type="Pfam" id="PF01925">
    <property type="entry name" value="TauE"/>
    <property type="match status" value="1"/>
</dbReference>
<dbReference type="EMBL" id="FOKC01000006">
    <property type="protein sequence ID" value="SFB26822.1"/>
    <property type="molecule type" value="Genomic_DNA"/>
</dbReference>
<evidence type="ECO:0000256" key="4">
    <source>
        <dbReference type="ARBA" id="ARBA00022475"/>
    </source>
</evidence>
<dbReference type="InterPro" id="IPR052017">
    <property type="entry name" value="TSUP"/>
</dbReference>
<dbReference type="Proteomes" id="UP000199113">
    <property type="component" value="Unassembled WGS sequence"/>
</dbReference>
<dbReference type="Proteomes" id="UP000233565">
    <property type="component" value="Unassembled WGS sequence"/>
</dbReference>
<evidence type="ECO:0000256" key="2">
    <source>
        <dbReference type="ARBA" id="ARBA00009142"/>
    </source>
</evidence>
<reference evidence="10" key="1">
    <citation type="submission" date="2016-10" db="EMBL/GenBank/DDBJ databases">
        <authorList>
            <person name="de Groot N.N."/>
        </authorList>
    </citation>
    <scope>NUCLEOTIDE SEQUENCE [LARGE SCALE GENOMIC DNA]</scope>
    <source>
        <strain evidence="10">CGMCC 1.10697</strain>
    </source>
</reference>
<keyword evidence="7 8" id="KW-0472">Membrane</keyword>
<evidence type="ECO:0000256" key="5">
    <source>
        <dbReference type="ARBA" id="ARBA00022692"/>
    </source>
</evidence>
<dbReference type="PANTHER" id="PTHR30269:SF0">
    <property type="entry name" value="MEMBRANE TRANSPORTER PROTEIN YFCA-RELATED"/>
    <property type="match status" value="1"/>
</dbReference>
<accession>A0A1I0ZN87</accession>
<dbReference type="RefSeq" id="WP_091199314.1">
    <property type="nucleotide sequence ID" value="NZ_FOKC01000006.1"/>
</dbReference>
<keyword evidence="4 8" id="KW-1003">Cell membrane</keyword>
<feature type="transmembrane region" description="Helical" evidence="8">
    <location>
        <begin position="74"/>
        <end position="95"/>
    </location>
</feature>
<evidence type="ECO:0000313" key="9">
    <source>
        <dbReference type="EMBL" id="PKH41932.1"/>
    </source>
</evidence>
<evidence type="ECO:0000256" key="1">
    <source>
        <dbReference type="ARBA" id="ARBA00004651"/>
    </source>
</evidence>
<evidence type="ECO:0000256" key="8">
    <source>
        <dbReference type="RuleBase" id="RU363041"/>
    </source>
</evidence>
<evidence type="ECO:0000313" key="11">
    <source>
        <dbReference type="Proteomes" id="UP000199113"/>
    </source>
</evidence>
<dbReference type="STRING" id="748909.SAMN05192575_10677"/>
<evidence type="ECO:0000313" key="10">
    <source>
        <dbReference type="EMBL" id="SFB26822.1"/>
    </source>
</evidence>
<dbReference type="GO" id="GO:0005886">
    <property type="term" value="C:plasma membrane"/>
    <property type="evidence" value="ECO:0007669"/>
    <property type="project" value="UniProtKB-SubCell"/>
</dbReference>
<keyword evidence="3" id="KW-0813">Transport</keyword>
<keyword evidence="6 8" id="KW-1133">Transmembrane helix</keyword>